<dbReference type="InParanoid" id="A0A1E7F4B9"/>
<dbReference type="EMBL" id="KV784364">
    <property type="protein sequence ID" value="OEU12703.1"/>
    <property type="molecule type" value="Genomic_DNA"/>
</dbReference>
<protein>
    <submittedName>
        <fullName evidence="1">Uncharacterized protein</fullName>
    </submittedName>
</protein>
<dbReference type="AlphaFoldDB" id="A0A1E7F4B9"/>
<dbReference type="KEGG" id="fcy:FRACYDRAFT_270440"/>
<proteinExistence type="predicted"/>
<reference evidence="1 2" key="1">
    <citation type="submission" date="2016-09" db="EMBL/GenBank/DDBJ databases">
        <title>Extensive genetic diversity and differential bi-allelic expression allows diatom success in the polar Southern Ocean.</title>
        <authorList>
            <consortium name="DOE Joint Genome Institute"/>
            <person name="Mock T."/>
            <person name="Otillar R.P."/>
            <person name="Strauss J."/>
            <person name="Dupont C."/>
            <person name="Frickenhaus S."/>
            <person name="Maumus F."/>
            <person name="Mcmullan M."/>
            <person name="Sanges R."/>
            <person name="Schmutz J."/>
            <person name="Toseland A."/>
            <person name="Valas R."/>
            <person name="Veluchamy A."/>
            <person name="Ward B.J."/>
            <person name="Allen A."/>
            <person name="Barry K."/>
            <person name="Falciatore A."/>
            <person name="Ferrante M."/>
            <person name="Fortunato A.E."/>
            <person name="Gloeckner G."/>
            <person name="Gruber A."/>
            <person name="Hipkin R."/>
            <person name="Janech M."/>
            <person name="Kroth P."/>
            <person name="Leese F."/>
            <person name="Lindquist E."/>
            <person name="Lyon B.R."/>
            <person name="Martin J."/>
            <person name="Mayer C."/>
            <person name="Parker M."/>
            <person name="Quesneville H."/>
            <person name="Raymond J."/>
            <person name="Uhlig C."/>
            <person name="Valentin K.U."/>
            <person name="Worden A.Z."/>
            <person name="Armbrust E.V."/>
            <person name="Bowler C."/>
            <person name="Green B."/>
            <person name="Moulton V."/>
            <person name="Van Oosterhout C."/>
            <person name="Grigoriev I."/>
        </authorList>
    </citation>
    <scope>NUCLEOTIDE SEQUENCE [LARGE SCALE GENOMIC DNA]</scope>
    <source>
        <strain evidence="1 2">CCMP1102</strain>
    </source>
</reference>
<keyword evidence="2" id="KW-1185">Reference proteome</keyword>
<dbReference type="Proteomes" id="UP000095751">
    <property type="component" value="Unassembled WGS sequence"/>
</dbReference>
<evidence type="ECO:0000313" key="2">
    <source>
        <dbReference type="Proteomes" id="UP000095751"/>
    </source>
</evidence>
<name>A0A1E7F4B9_9STRA</name>
<organism evidence="1 2">
    <name type="scientific">Fragilariopsis cylindrus CCMP1102</name>
    <dbReference type="NCBI Taxonomy" id="635003"/>
    <lineage>
        <taxon>Eukaryota</taxon>
        <taxon>Sar</taxon>
        <taxon>Stramenopiles</taxon>
        <taxon>Ochrophyta</taxon>
        <taxon>Bacillariophyta</taxon>
        <taxon>Bacillariophyceae</taxon>
        <taxon>Bacillariophycidae</taxon>
        <taxon>Bacillariales</taxon>
        <taxon>Bacillariaceae</taxon>
        <taxon>Fragilariopsis</taxon>
    </lineage>
</organism>
<accession>A0A1E7F4B9</accession>
<sequence>MNAYKPFFDHVNIYDMNQEGDFVTNFMCQMLPEAPNTCKHLKQGMTLPLSNPSVNVEHDILSVQAYENGLIDKKLTRSMVVSEVTKYVRESGKTLPRRCEIGIIDQIRGWLLDSEKAMLPDKWSPDSRDALEKTFNSYYPNGKLCDVDIEKVLSNKDWVEFFSSLGRSRSLLENQDWLKSFISYFENY</sequence>
<evidence type="ECO:0000313" key="1">
    <source>
        <dbReference type="EMBL" id="OEU12703.1"/>
    </source>
</evidence>
<gene>
    <name evidence="1" type="ORF">FRACYDRAFT_270440</name>
</gene>
<dbReference type="OrthoDB" id="49553at2759"/>